<evidence type="ECO:0000313" key="2">
    <source>
        <dbReference type="EMBL" id="MDG3494029.1"/>
    </source>
</evidence>
<dbReference type="GO" id="GO:0003723">
    <property type="term" value="F:RNA binding"/>
    <property type="evidence" value="ECO:0007669"/>
    <property type="project" value="InterPro"/>
</dbReference>
<dbReference type="InterPro" id="IPR057324">
    <property type="entry name" value="WH_RNase_II"/>
</dbReference>
<reference evidence="2" key="1">
    <citation type="submission" date="2019-05" db="EMBL/GenBank/DDBJ databases">
        <title>Whole genome sequencing of Pseudanabaena catenata USMAC16.</title>
        <authorList>
            <person name="Khan Z."/>
            <person name="Omar W.M."/>
            <person name="Convey P."/>
            <person name="Merican F."/>
            <person name="Najimudin N."/>
        </authorList>
    </citation>
    <scope>NUCLEOTIDE SEQUENCE</scope>
    <source>
        <strain evidence="2">USMAC16</strain>
    </source>
</reference>
<organism evidence="2 3">
    <name type="scientific">Pseudanabaena catenata USMAC16</name>
    <dbReference type="NCBI Taxonomy" id="1855837"/>
    <lineage>
        <taxon>Bacteria</taxon>
        <taxon>Bacillati</taxon>
        <taxon>Cyanobacteriota</taxon>
        <taxon>Cyanophyceae</taxon>
        <taxon>Pseudanabaenales</taxon>
        <taxon>Pseudanabaenaceae</taxon>
        <taxon>Pseudanabaena</taxon>
    </lineage>
</organism>
<dbReference type="SMART" id="SM00955">
    <property type="entry name" value="RNB"/>
    <property type="match status" value="1"/>
</dbReference>
<dbReference type="PANTHER" id="PTHR23355:SF42">
    <property type="entry name" value="RIBONUCLEASE II, CHLOROPLASTIC_MITOCHONDRIAL"/>
    <property type="match status" value="1"/>
</dbReference>
<dbReference type="Pfam" id="PF25255">
    <property type="entry name" value="WHD_RNase_II"/>
    <property type="match status" value="1"/>
</dbReference>
<evidence type="ECO:0000313" key="3">
    <source>
        <dbReference type="Proteomes" id="UP001152872"/>
    </source>
</evidence>
<dbReference type="Pfam" id="PF23163">
    <property type="entry name" value="CSD_RNase_II"/>
    <property type="match status" value="1"/>
</dbReference>
<dbReference type="EMBL" id="VBTY01000030">
    <property type="protein sequence ID" value="MDG3494029.1"/>
    <property type="molecule type" value="Genomic_DNA"/>
</dbReference>
<dbReference type="SUPFAM" id="SSF50249">
    <property type="entry name" value="Nucleic acid-binding proteins"/>
    <property type="match status" value="1"/>
</dbReference>
<dbReference type="PANTHER" id="PTHR23355">
    <property type="entry name" value="RIBONUCLEASE"/>
    <property type="match status" value="1"/>
</dbReference>
<dbReference type="InterPro" id="IPR001900">
    <property type="entry name" value="RNase_II/R"/>
</dbReference>
<name>A0A9X4M700_9CYAN</name>
<protein>
    <submittedName>
        <fullName evidence="2">Ribonuclease R</fullName>
    </submittedName>
</protein>
<comment type="caution">
    <text evidence="2">The sequence shown here is derived from an EMBL/GenBank/DDBJ whole genome shotgun (WGS) entry which is preliminary data.</text>
</comment>
<proteinExistence type="predicted"/>
<dbReference type="Proteomes" id="UP001152872">
    <property type="component" value="Unassembled WGS sequence"/>
</dbReference>
<dbReference type="AlphaFoldDB" id="A0A9X4M700"/>
<dbReference type="InterPro" id="IPR012340">
    <property type="entry name" value="NA-bd_OB-fold"/>
</dbReference>
<evidence type="ECO:0000259" key="1">
    <source>
        <dbReference type="SMART" id="SM00955"/>
    </source>
</evidence>
<dbReference type="GO" id="GO:0006402">
    <property type="term" value="P:mRNA catabolic process"/>
    <property type="evidence" value="ECO:0007669"/>
    <property type="project" value="TreeGrafter"/>
</dbReference>
<dbReference type="RefSeq" id="WP_009626091.1">
    <property type="nucleotide sequence ID" value="NZ_VBTY01000030.1"/>
</dbReference>
<dbReference type="GO" id="GO:0000175">
    <property type="term" value="F:3'-5'-RNA exonuclease activity"/>
    <property type="evidence" value="ECO:0007669"/>
    <property type="project" value="TreeGrafter"/>
</dbReference>
<dbReference type="GO" id="GO:0000932">
    <property type="term" value="C:P-body"/>
    <property type="evidence" value="ECO:0007669"/>
    <property type="project" value="TreeGrafter"/>
</dbReference>
<accession>A0A9X4M700</accession>
<dbReference type="Pfam" id="PF00773">
    <property type="entry name" value="RNB"/>
    <property type="match status" value="1"/>
</dbReference>
<dbReference type="InterPro" id="IPR050180">
    <property type="entry name" value="RNR_Ribonuclease"/>
</dbReference>
<gene>
    <name evidence="2" type="ORF">FEV09_05600</name>
</gene>
<dbReference type="InterPro" id="IPR056403">
    <property type="entry name" value="RNase_II_barrel"/>
</dbReference>
<sequence>MEKGTLIEVKLHGDRRLVVIDRPEGKKHFQAIDENGNSHTIHPREINYTIKANGESSSFTYTQIPSFLQKVEKFLDPSSLEVAWEILIEENQATNPTNLANLLFSEASAVTCYASYCLLNNDKIYFKQKGDLYEPRSSSQVSELKHQAEAAAQRAKLIEEFQQKLSTRLSGGEVTWTASDRSRLDCLERYALYGDEASDKSAAQELLTFAKRSKNEQSAFQMLVDLGIWNEHENLNLLRSQVPLHFANEVVAAAQDCLNAPIPDNMQDLRRDLTHLHVYTIDDISTTEIDDGLSIETLSDGGKRIWIHIADPTRWLDPDSPLDKDARKRGTSVYLPTGVIPMFPIELAAGPMSLIENKVCHALSFAVDLDRVGAVSHYEIVASLVKPNYRLTYEDVEEMLQLGVEDDLDRLADFARLRKKWRVEQGAIEIHLPDTTVKVNSQSGDGLTLELMEDTFSRQLVAEMMILAGEVAAKFAQANNIPIPYRYQEQPELPPLDTLMQLPSGPVREFAICRCMTKGSLGLYASRHSGLGLDAYAQVTSPIRRYSDLLAHWQIKAFLRKESLPFTAEMLTAILQAIDPAIWDANQVEKQSVRYWSLEYLRRNKDVVWEALMLDWLRENEKLALVLIEDLGLKLPMRINRQIQVGDNLRIKTGEVDPRKDIIYFQEAQQSTSLLEMEMERDSDRLESEYATL</sequence>
<dbReference type="Pfam" id="PF23161">
    <property type="entry name" value="HTH_RNase_II"/>
    <property type="match status" value="1"/>
</dbReference>
<feature type="domain" description="RNB" evidence="1">
    <location>
        <begin position="270"/>
        <end position="561"/>
    </location>
</feature>
<keyword evidence="3" id="KW-1185">Reference proteome</keyword>
<dbReference type="InterPro" id="IPR056404">
    <property type="entry name" value="HTH_RNase_II"/>
</dbReference>